<sequence length="50" mass="5544">MSLQIKEETIGEEEDFGLSVALLLALAFSTNRSHCIAPYHNRSYSTLSSL</sequence>
<protein>
    <submittedName>
        <fullName evidence="1">Uncharacterized protein</fullName>
    </submittedName>
</protein>
<evidence type="ECO:0000313" key="2">
    <source>
        <dbReference type="Proteomes" id="UP000323506"/>
    </source>
</evidence>
<name>A0A5D2F1K9_GOSDA</name>
<organism evidence="1 2">
    <name type="scientific">Gossypium darwinii</name>
    <name type="common">Darwin's cotton</name>
    <name type="synonym">Gossypium barbadense var. darwinii</name>
    <dbReference type="NCBI Taxonomy" id="34276"/>
    <lineage>
        <taxon>Eukaryota</taxon>
        <taxon>Viridiplantae</taxon>
        <taxon>Streptophyta</taxon>
        <taxon>Embryophyta</taxon>
        <taxon>Tracheophyta</taxon>
        <taxon>Spermatophyta</taxon>
        <taxon>Magnoliopsida</taxon>
        <taxon>eudicotyledons</taxon>
        <taxon>Gunneridae</taxon>
        <taxon>Pentapetalae</taxon>
        <taxon>rosids</taxon>
        <taxon>malvids</taxon>
        <taxon>Malvales</taxon>
        <taxon>Malvaceae</taxon>
        <taxon>Malvoideae</taxon>
        <taxon>Gossypium</taxon>
    </lineage>
</organism>
<dbReference type="Proteomes" id="UP000323506">
    <property type="component" value="Chromosome A10"/>
</dbReference>
<dbReference type="EMBL" id="CM017697">
    <property type="protein sequence ID" value="TYG99321.1"/>
    <property type="molecule type" value="Genomic_DNA"/>
</dbReference>
<keyword evidence="2" id="KW-1185">Reference proteome</keyword>
<accession>A0A5D2F1K9</accession>
<proteinExistence type="predicted"/>
<gene>
    <name evidence="1" type="ORF">ES288_A10G186900v1</name>
</gene>
<reference evidence="1 2" key="1">
    <citation type="submission" date="2019-06" db="EMBL/GenBank/DDBJ databases">
        <title>WGS assembly of Gossypium darwinii.</title>
        <authorList>
            <person name="Chen Z.J."/>
            <person name="Sreedasyam A."/>
            <person name="Ando A."/>
            <person name="Song Q."/>
            <person name="De L."/>
            <person name="Hulse-Kemp A."/>
            <person name="Ding M."/>
            <person name="Ye W."/>
            <person name="Kirkbride R."/>
            <person name="Jenkins J."/>
            <person name="Plott C."/>
            <person name="Lovell J."/>
            <person name="Lin Y.-M."/>
            <person name="Vaughn R."/>
            <person name="Liu B."/>
            <person name="Li W."/>
            <person name="Simpson S."/>
            <person name="Scheffler B."/>
            <person name="Saski C."/>
            <person name="Grover C."/>
            <person name="Hu G."/>
            <person name="Conover J."/>
            <person name="Carlson J."/>
            <person name="Shu S."/>
            <person name="Boston L."/>
            <person name="Williams M."/>
            <person name="Peterson D."/>
            <person name="Mcgee K."/>
            <person name="Jones D."/>
            <person name="Wendel J."/>
            <person name="Stelly D."/>
            <person name="Grimwood J."/>
            <person name="Schmutz J."/>
        </authorList>
    </citation>
    <scope>NUCLEOTIDE SEQUENCE [LARGE SCALE GENOMIC DNA]</scope>
    <source>
        <strain evidence="1">1808015.09</strain>
    </source>
</reference>
<evidence type="ECO:0000313" key="1">
    <source>
        <dbReference type="EMBL" id="TYG99321.1"/>
    </source>
</evidence>
<dbReference type="AlphaFoldDB" id="A0A5D2F1K9"/>